<protein>
    <submittedName>
        <fullName evidence="1">Uncharacterized protein</fullName>
    </submittedName>
</protein>
<keyword evidence="2" id="KW-1185">Reference proteome</keyword>
<organism evidence="1 2">
    <name type="scientific">Hyalangium minutum</name>
    <dbReference type="NCBI Taxonomy" id="394096"/>
    <lineage>
        <taxon>Bacteria</taxon>
        <taxon>Pseudomonadati</taxon>
        <taxon>Myxococcota</taxon>
        <taxon>Myxococcia</taxon>
        <taxon>Myxococcales</taxon>
        <taxon>Cystobacterineae</taxon>
        <taxon>Archangiaceae</taxon>
        <taxon>Hyalangium</taxon>
    </lineage>
</organism>
<dbReference type="STRING" id="394096.DB31_0497"/>
<sequence>MSASRTQAENFCQLDACWKALLPADFERALDIGVGECRGANEQGCEEDKAMGAAA</sequence>
<reference evidence="1 2" key="1">
    <citation type="submission" date="2014-04" db="EMBL/GenBank/DDBJ databases">
        <title>Genome assembly of Hyalangium minutum DSM 14724.</title>
        <authorList>
            <person name="Sharma G."/>
            <person name="Subramanian S."/>
        </authorList>
    </citation>
    <scope>NUCLEOTIDE SEQUENCE [LARGE SCALE GENOMIC DNA]</scope>
    <source>
        <strain evidence="1 2">DSM 14724</strain>
    </source>
</reference>
<gene>
    <name evidence="1" type="ORF">DB31_0497</name>
</gene>
<evidence type="ECO:0000313" key="1">
    <source>
        <dbReference type="EMBL" id="KFE72235.1"/>
    </source>
</evidence>
<comment type="caution">
    <text evidence="1">The sequence shown here is derived from an EMBL/GenBank/DDBJ whole genome shotgun (WGS) entry which is preliminary data.</text>
</comment>
<dbReference type="EMBL" id="JMCB01000001">
    <property type="protein sequence ID" value="KFE72235.1"/>
    <property type="molecule type" value="Genomic_DNA"/>
</dbReference>
<evidence type="ECO:0000313" key="2">
    <source>
        <dbReference type="Proteomes" id="UP000028725"/>
    </source>
</evidence>
<dbReference type="Proteomes" id="UP000028725">
    <property type="component" value="Unassembled WGS sequence"/>
</dbReference>
<accession>A0A085WX22</accession>
<proteinExistence type="predicted"/>
<dbReference type="AlphaFoldDB" id="A0A085WX22"/>
<name>A0A085WX22_9BACT</name>